<proteinExistence type="predicted"/>
<evidence type="ECO:0000313" key="2">
    <source>
        <dbReference type="EMBL" id="ADV66726.1"/>
    </source>
</evidence>
<name>E8U6N7_DEIML</name>
<dbReference type="KEGG" id="dmr:Deima_1073"/>
<dbReference type="HOGENOM" id="CLU_815644_0_0_0"/>
<organism evidence="2 3">
    <name type="scientific">Deinococcus maricopensis (strain DSM 21211 / LMG 22137 / NRRL B-23946 / LB-34)</name>
    <dbReference type="NCBI Taxonomy" id="709986"/>
    <lineage>
        <taxon>Bacteria</taxon>
        <taxon>Thermotogati</taxon>
        <taxon>Deinococcota</taxon>
        <taxon>Deinococci</taxon>
        <taxon>Deinococcales</taxon>
        <taxon>Deinococcaceae</taxon>
        <taxon>Deinococcus</taxon>
    </lineage>
</organism>
<feature type="compositionally biased region" description="Polar residues" evidence="1">
    <location>
        <begin position="321"/>
        <end position="331"/>
    </location>
</feature>
<dbReference type="AlphaFoldDB" id="E8U6N7"/>
<dbReference type="Gene3D" id="3.40.190.10">
    <property type="entry name" value="Periplasmic binding protein-like II"/>
    <property type="match status" value="2"/>
</dbReference>
<accession>E8U6N7</accession>
<dbReference type="STRING" id="709986.Deima_1073"/>
<evidence type="ECO:0000256" key="1">
    <source>
        <dbReference type="SAM" id="MobiDB-lite"/>
    </source>
</evidence>
<gene>
    <name evidence="2" type="ordered locus">Deima_1073</name>
</gene>
<dbReference type="eggNOG" id="COG0226">
    <property type="taxonomic scope" value="Bacteria"/>
</dbReference>
<feature type="region of interest" description="Disordered" evidence="1">
    <location>
        <begin position="313"/>
        <end position="340"/>
    </location>
</feature>
<keyword evidence="3" id="KW-1185">Reference proteome</keyword>
<protein>
    <submittedName>
        <fullName evidence="2">Uncharacterized protein</fullName>
    </submittedName>
</protein>
<evidence type="ECO:0000313" key="3">
    <source>
        <dbReference type="Proteomes" id="UP000008635"/>
    </source>
</evidence>
<reference evidence="3" key="2">
    <citation type="submission" date="2011-01" db="EMBL/GenBank/DDBJ databases">
        <title>The complete genome of Deinococcus maricopensis DSM 21211.</title>
        <authorList>
            <consortium name="US DOE Joint Genome Institute (JGI-PGF)"/>
            <person name="Lucas S."/>
            <person name="Copeland A."/>
            <person name="Lapidus A."/>
            <person name="Goodwin L."/>
            <person name="Pitluck S."/>
            <person name="Kyrpides N."/>
            <person name="Mavromatis K."/>
            <person name="Pagani I."/>
            <person name="Ivanova N."/>
            <person name="Ovchinnikova G."/>
            <person name="Zeytun A."/>
            <person name="Detter J.C."/>
            <person name="Han C."/>
            <person name="Land M."/>
            <person name="Hauser L."/>
            <person name="Markowitz V."/>
            <person name="Cheng J.-F."/>
            <person name="Hugenholtz P."/>
            <person name="Woyke T."/>
            <person name="Wu D."/>
            <person name="Pukall R."/>
            <person name="Gehrich-Schroeter G."/>
            <person name="Brambilla E."/>
            <person name="Klenk H.-P."/>
            <person name="Eisen J.A."/>
        </authorList>
    </citation>
    <scope>NUCLEOTIDE SEQUENCE [LARGE SCALE GENOMIC DNA]</scope>
    <source>
        <strain evidence="3">DSM 21211 / LMG 22137 / NRRL B-23946 / LB-34</strain>
    </source>
</reference>
<dbReference type="EMBL" id="CP002454">
    <property type="protein sequence ID" value="ADV66726.1"/>
    <property type="molecule type" value="Genomic_DNA"/>
</dbReference>
<sequence length="340" mass="34610" precursor="true">MAGLLALLAVNVGAAQTLTPTLRVVGTAAPWVDGATYRGRSPGAAARDLYAGRADVALVSSPLPPPPGGRRTLAVPVGVFAVRVAYRLPGVTLRLNVTTLCRLLDGTVRVWNAPEVQALQAPGVTLPALPVLVSARTDANGASFAVAQACVRAGAWPRARLKATWTGGAAFTPGSAEAQARNLDLPGALAVRGPGALPAGVGVARLRSPDGVDVPPTPALGFVGTPGARSGLPRTPFGLLPSANAPGAYPLRGLLWAVTLADQAYGGRTEARARAVQAWLGQLRAADHAEFAGIPAPQRFPIRLTFGGRALTGPNVRERSGLSQGTLSANSGDGRAGPED</sequence>
<reference evidence="2 3" key="1">
    <citation type="journal article" date="2011" name="Stand. Genomic Sci.">
        <title>Complete genome sequence of Deinococcus maricopensis type strain (LB-34).</title>
        <authorList>
            <person name="Pukall R."/>
            <person name="Zeytun A."/>
            <person name="Lucas S."/>
            <person name="Lapidus A."/>
            <person name="Hammon N."/>
            <person name="Deshpande S."/>
            <person name="Nolan M."/>
            <person name="Cheng J.F."/>
            <person name="Pitluck S."/>
            <person name="Liolios K."/>
            <person name="Pagani I."/>
            <person name="Mikhailova N."/>
            <person name="Ivanova N."/>
            <person name="Mavromatis K."/>
            <person name="Pati A."/>
            <person name="Tapia R."/>
            <person name="Han C."/>
            <person name="Goodwin L."/>
            <person name="Chen A."/>
            <person name="Palaniappan K."/>
            <person name="Land M."/>
            <person name="Hauser L."/>
            <person name="Chang Y.J."/>
            <person name="Jeffries C.D."/>
            <person name="Brambilla E.M."/>
            <person name="Rohde M."/>
            <person name="Goker M."/>
            <person name="Detter J.C."/>
            <person name="Woyke T."/>
            <person name="Bristow J."/>
            <person name="Eisen J.A."/>
            <person name="Markowitz V."/>
            <person name="Hugenholtz P."/>
            <person name="Kyrpides N.C."/>
            <person name="Klenk H.P."/>
        </authorList>
    </citation>
    <scope>NUCLEOTIDE SEQUENCE [LARGE SCALE GENOMIC DNA]</scope>
    <source>
        <strain evidence="3">DSM 21211 / LMG 22137 / NRRL B-23946 / LB-34</strain>
    </source>
</reference>
<dbReference type="Proteomes" id="UP000008635">
    <property type="component" value="Chromosome"/>
</dbReference>
<dbReference type="SUPFAM" id="SSF53850">
    <property type="entry name" value="Periplasmic binding protein-like II"/>
    <property type="match status" value="1"/>
</dbReference>